<evidence type="ECO:0000313" key="11">
    <source>
        <dbReference type="Proteomes" id="UP000639274"/>
    </source>
</evidence>
<dbReference type="FunFam" id="3.30.70.580:FF:000001">
    <property type="entry name" value="tRNA pseudouridine synthase A"/>
    <property type="match status" value="1"/>
</dbReference>
<evidence type="ECO:0000313" key="10">
    <source>
        <dbReference type="EMBL" id="QSX77368.1"/>
    </source>
</evidence>
<dbReference type="GO" id="GO:0160147">
    <property type="term" value="F:tRNA pseudouridine(38-40) synthase activity"/>
    <property type="evidence" value="ECO:0007669"/>
    <property type="project" value="UniProtKB-EC"/>
</dbReference>
<proteinExistence type="inferred from homology"/>
<dbReference type="Gene3D" id="3.30.70.660">
    <property type="entry name" value="Pseudouridine synthase I, catalytic domain, C-terminal subdomain"/>
    <property type="match status" value="1"/>
</dbReference>
<dbReference type="Pfam" id="PF01416">
    <property type="entry name" value="PseudoU_synth_1"/>
    <property type="match status" value="1"/>
</dbReference>
<dbReference type="HAMAP" id="MF_00171">
    <property type="entry name" value="TruA"/>
    <property type="match status" value="1"/>
</dbReference>
<comment type="subunit">
    <text evidence="4">Homodimer.</text>
</comment>
<evidence type="ECO:0000256" key="7">
    <source>
        <dbReference type="RuleBase" id="RU003792"/>
    </source>
</evidence>
<dbReference type="Proteomes" id="UP000639274">
    <property type="component" value="Chromosome"/>
</dbReference>
<dbReference type="InterPro" id="IPR001406">
    <property type="entry name" value="PsdUridine_synth_TruA"/>
</dbReference>
<evidence type="ECO:0000256" key="3">
    <source>
        <dbReference type="ARBA" id="ARBA00023235"/>
    </source>
</evidence>
<protein>
    <recommendedName>
        <fullName evidence="4">tRNA pseudouridine synthase A</fullName>
        <ecNumber evidence="4">5.4.99.12</ecNumber>
    </recommendedName>
    <alternativeName>
        <fullName evidence="4">tRNA pseudouridine(38-40) synthase</fullName>
    </alternativeName>
    <alternativeName>
        <fullName evidence="4">tRNA pseudouridylate synthase I</fullName>
    </alternativeName>
    <alternativeName>
        <fullName evidence="4">tRNA-uridine isomerase I</fullName>
    </alternativeName>
</protein>
<feature type="domain" description="Pseudouridine synthase I TruA alpha/beta" evidence="9">
    <location>
        <begin position="178"/>
        <end position="278"/>
    </location>
</feature>
<feature type="region of interest" description="Disordered" evidence="8">
    <location>
        <begin position="1"/>
        <end position="23"/>
    </location>
</feature>
<reference evidence="10 11" key="1">
    <citation type="submission" date="2021-03" db="EMBL/GenBank/DDBJ databases">
        <title>Lysobacter sp. nov. isolated from soil of gangwondo yeongwol, south Korea.</title>
        <authorList>
            <person name="Kim K.R."/>
            <person name="Kim K.H."/>
            <person name="Jeon C.O."/>
        </authorList>
    </citation>
    <scope>NUCLEOTIDE SEQUENCE [LARGE SCALE GENOMIC DNA]</scope>
    <source>
        <strain evidence="10 11">R19</strain>
    </source>
</reference>
<evidence type="ECO:0000256" key="1">
    <source>
        <dbReference type="ARBA" id="ARBA00009375"/>
    </source>
</evidence>
<dbReference type="PANTHER" id="PTHR11142:SF0">
    <property type="entry name" value="TRNA PSEUDOURIDINE SYNTHASE-LIKE 1"/>
    <property type="match status" value="1"/>
</dbReference>
<evidence type="ECO:0000256" key="8">
    <source>
        <dbReference type="SAM" id="MobiDB-lite"/>
    </source>
</evidence>
<sequence length="293" mass="32003">MSSDPPAAAAGHSDPTAGPSAAPAPVQRYAMGIEYDGSEFSGWQRLSKHGEPEREGEITLQGTLEAALSFVAGVPIETICAGRTDAGVHASGQVVHFDSPVRRDPRGWVLGTTSRLPPAMCVRWCVPAAADFHARFSARARRYRYRLLNHPVRPALQRQYLSWERRRLDADAMHRAGQALLGENDFSAFRTVHCQAPHARRDLQSLRVWRDEDVVTVEVQANAFLHHMVRNIVGSLLVVGRGEAPEAWIAELLAGRDRTVAGPTAPPQGLIFLGPLYPDQTCALSGLPKDVSL</sequence>
<comment type="catalytic activity">
    <reaction evidence="4 7">
        <text>uridine(38/39/40) in tRNA = pseudouridine(38/39/40) in tRNA</text>
        <dbReference type="Rhea" id="RHEA:22376"/>
        <dbReference type="Rhea" id="RHEA-COMP:10085"/>
        <dbReference type="Rhea" id="RHEA-COMP:10087"/>
        <dbReference type="ChEBI" id="CHEBI:65314"/>
        <dbReference type="ChEBI" id="CHEBI:65315"/>
        <dbReference type="EC" id="5.4.99.12"/>
    </reaction>
</comment>
<dbReference type="Gene3D" id="3.30.70.580">
    <property type="entry name" value="Pseudouridine synthase I, catalytic domain, N-terminal subdomain"/>
    <property type="match status" value="1"/>
</dbReference>
<name>A0A974XX92_9GAMM</name>
<dbReference type="NCBIfam" id="TIGR00071">
    <property type="entry name" value="hisT_truA"/>
    <property type="match status" value="1"/>
</dbReference>
<dbReference type="InterPro" id="IPR020095">
    <property type="entry name" value="PsdUridine_synth_TruA_C"/>
</dbReference>
<evidence type="ECO:0000259" key="9">
    <source>
        <dbReference type="Pfam" id="PF01416"/>
    </source>
</evidence>
<evidence type="ECO:0000256" key="5">
    <source>
        <dbReference type="PIRSR" id="PIRSR001430-1"/>
    </source>
</evidence>
<dbReference type="CDD" id="cd02570">
    <property type="entry name" value="PseudoU_synth_EcTruA"/>
    <property type="match status" value="1"/>
</dbReference>
<feature type="active site" description="Nucleophile" evidence="4 5">
    <location>
        <position position="85"/>
    </location>
</feature>
<dbReference type="EC" id="5.4.99.12" evidence="4"/>
<dbReference type="InterPro" id="IPR020094">
    <property type="entry name" value="TruA/RsuA/RluB/E/F_N"/>
</dbReference>
<evidence type="ECO:0000256" key="4">
    <source>
        <dbReference type="HAMAP-Rule" id="MF_00171"/>
    </source>
</evidence>
<organism evidence="10 11">
    <name type="scientific">Agrilutibacter solisilvae</name>
    <dbReference type="NCBI Taxonomy" id="2763317"/>
    <lineage>
        <taxon>Bacteria</taxon>
        <taxon>Pseudomonadati</taxon>
        <taxon>Pseudomonadota</taxon>
        <taxon>Gammaproteobacteria</taxon>
        <taxon>Lysobacterales</taxon>
        <taxon>Lysobacteraceae</taxon>
        <taxon>Agrilutibacter</taxon>
    </lineage>
</organism>
<dbReference type="PANTHER" id="PTHR11142">
    <property type="entry name" value="PSEUDOURIDYLATE SYNTHASE"/>
    <property type="match status" value="1"/>
</dbReference>
<dbReference type="AlphaFoldDB" id="A0A974XX92"/>
<comment type="caution">
    <text evidence="4">Lacks conserved residue(s) required for the propagation of feature annotation.</text>
</comment>
<feature type="binding site" evidence="4 6">
    <location>
        <position position="143"/>
    </location>
    <ligand>
        <name>substrate</name>
    </ligand>
</feature>
<keyword evidence="11" id="KW-1185">Reference proteome</keyword>
<dbReference type="InterPro" id="IPR020103">
    <property type="entry name" value="PsdUridine_synth_cat_dom_sf"/>
</dbReference>
<evidence type="ECO:0000256" key="2">
    <source>
        <dbReference type="ARBA" id="ARBA00022694"/>
    </source>
</evidence>
<evidence type="ECO:0000256" key="6">
    <source>
        <dbReference type="PIRSR" id="PIRSR001430-2"/>
    </source>
</evidence>
<comment type="similarity">
    <text evidence="1 4 7">Belongs to the tRNA pseudouridine synthase TruA family.</text>
</comment>
<dbReference type="EMBL" id="CP071518">
    <property type="protein sequence ID" value="QSX77368.1"/>
    <property type="molecule type" value="Genomic_DNA"/>
</dbReference>
<dbReference type="GO" id="GO:0003723">
    <property type="term" value="F:RNA binding"/>
    <property type="evidence" value="ECO:0007669"/>
    <property type="project" value="InterPro"/>
</dbReference>
<keyword evidence="3 4" id="KW-0413">Isomerase</keyword>
<dbReference type="InterPro" id="IPR020097">
    <property type="entry name" value="PsdUridine_synth_TruA_a/b_dom"/>
</dbReference>
<comment type="function">
    <text evidence="4">Formation of pseudouridine at positions 38, 39 and 40 in the anticodon stem and loop of transfer RNAs.</text>
</comment>
<keyword evidence="2 4" id="KW-0819">tRNA processing</keyword>
<dbReference type="PIRSF" id="PIRSF001430">
    <property type="entry name" value="tRNA_psdUrid_synth"/>
    <property type="match status" value="1"/>
</dbReference>
<accession>A0A974XX92</accession>
<dbReference type="KEGG" id="lsf:I8J32_011390"/>
<dbReference type="SUPFAM" id="SSF55120">
    <property type="entry name" value="Pseudouridine synthase"/>
    <property type="match status" value="1"/>
</dbReference>
<gene>
    <name evidence="4 10" type="primary">truA</name>
    <name evidence="10" type="ORF">I8J32_011390</name>
</gene>
<dbReference type="GO" id="GO:0031119">
    <property type="term" value="P:tRNA pseudouridine synthesis"/>
    <property type="evidence" value="ECO:0007669"/>
    <property type="project" value="UniProtKB-UniRule"/>
</dbReference>